<reference evidence="2" key="1">
    <citation type="journal article" date="2020" name="Nature">
        <title>Giant virus diversity and host interactions through global metagenomics.</title>
        <authorList>
            <person name="Schulz F."/>
            <person name="Roux S."/>
            <person name="Paez-Espino D."/>
            <person name="Jungbluth S."/>
            <person name="Walsh D.A."/>
            <person name="Denef V.J."/>
            <person name="McMahon K.D."/>
            <person name="Konstantinidis K.T."/>
            <person name="Eloe-Fadrosh E.A."/>
            <person name="Kyrpides N.C."/>
            <person name="Woyke T."/>
        </authorList>
    </citation>
    <scope>NUCLEOTIDE SEQUENCE</scope>
    <source>
        <strain evidence="2">GVMAG-S-1016704-121</strain>
    </source>
</reference>
<dbReference type="EMBL" id="MN740560">
    <property type="protein sequence ID" value="QHU33707.1"/>
    <property type="molecule type" value="Genomic_DNA"/>
</dbReference>
<evidence type="ECO:0000256" key="1">
    <source>
        <dbReference type="SAM" id="Phobius"/>
    </source>
</evidence>
<evidence type="ECO:0000313" key="2">
    <source>
        <dbReference type="EMBL" id="QHU33707.1"/>
    </source>
</evidence>
<dbReference type="AlphaFoldDB" id="A0A6C0LSY4"/>
<keyword evidence="1" id="KW-0812">Transmembrane</keyword>
<organism evidence="2">
    <name type="scientific">viral metagenome</name>
    <dbReference type="NCBI Taxonomy" id="1070528"/>
    <lineage>
        <taxon>unclassified sequences</taxon>
        <taxon>metagenomes</taxon>
        <taxon>organismal metagenomes</taxon>
    </lineage>
</organism>
<proteinExistence type="predicted"/>
<sequence>MDAMDYEQRRQNVMERFQLLGPPPSAMAVDADTNARIYELVARKFNPNVAYEKVPYLNKRRSSAVDFDVDLLLRMQAGRSCYLFVAVLMIYTSYLRYILEKRLKYLQYIANHTGSMTGAQQRQLESLVWLKKTTKNSEVCATTLPRDIVDLYTSTAARTNEMAKQGNTWRPFTVGITLEHGGDPDHMLFSVLNSCGISVPENNFVGLILKNIPNEVRVDHVYTIRKGFTYSAMTMRDIVNVTTHDVYSRGALLTHPFIASFDTSTKPESMDDHGLLVDGNKAEESFIAVLKSVMLYVELFKQKYNYSEITRTHFSMVVIQVSYGHDGEPLYDDDDAHAVLVDMDEDENVFVFDGNEGKSYPLHVWYAWFTERYIEIENISVAMIPVTDQSAISVI</sequence>
<keyword evidence="1" id="KW-1133">Transmembrane helix</keyword>
<keyword evidence="1" id="KW-0472">Membrane</keyword>
<accession>A0A6C0LSY4</accession>
<protein>
    <submittedName>
        <fullName evidence="2">Uncharacterized protein</fullName>
    </submittedName>
</protein>
<feature type="transmembrane region" description="Helical" evidence="1">
    <location>
        <begin position="81"/>
        <end position="99"/>
    </location>
</feature>
<name>A0A6C0LSY4_9ZZZZ</name>